<keyword evidence="2" id="KW-1185">Reference proteome</keyword>
<organism evidence="1 2">
    <name type="scientific">Paenibacillus flagellatus</name>
    <dbReference type="NCBI Taxonomy" id="2211139"/>
    <lineage>
        <taxon>Bacteria</taxon>
        <taxon>Bacillati</taxon>
        <taxon>Bacillota</taxon>
        <taxon>Bacilli</taxon>
        <taxon>Bacillales</taxon>
        <taxon>Paenibacillaceae</taxon>
        <taxon>Paenibacillus</taxon>
    </lineage>
</organism>
<dbReference type="AlphaFoldDB" id="A0A2V5KD80"/>
<evidence type="ECO:0000313" key="2">
    <source>
        <dbReference type="Proteomes" id="UP000247476"/>
    </source>
</evidence>
<comment type="caution">
    <text evidence="1">The sequence shown here is derived from an EMBL/GenBank/DDBJ whole genome shotgun (WGS) entry which is preliminary data.</text>
</comment>
<dbReference type="EMBL" id="QJVJ01000011">
    <property type="protein sequence ID" value="PYI51850.1"/>
    <property type="molecule type" value="Genomic_DNA"/>
</dbReference>
<reference evidence="1 2" key="1">
    <citation type="submission" date="2018-05" db="EMBL/GenBank/DDBJ databases">
        <title>Paenibacillus flagellatus sp. nov., isolated from selenium mineral soil.</title>
        <authorList>
            <person name="Dai X."/>
        </authorList>
    </citation>
    <scope>NUCLEOTIDE SEQUENCE [LARGE SCALE GENOMIC DNA]</scope>
    <source>
        <strain evidence="1 2">DXL2</strain>
    </source>
</reference>
<gene>
    <name evidence="1" type="ORF">DLM86_23310</name>
</gene>
<dbReference type="RefSeq" id="WP_110842475.1">
    <property type="nucleotide sequence ID" value="NZ_QJVJ01000011.1"/>
</dbReference>
<accession>A0A2V5KD80</accession>
<evidence type="ECO:0000313" key="1">
    <source>
        <dbReference type="EMBL" id="PYI51850.1"/>
    </source>
</evidence>
<name>A0A2V5KD80_9BACL</name>
<proteinExistence type="predicted"/>
<sequence length="174" mass="20182">MSRRFVIEAVLVAVYGQLLVPGRPVEYLIPFSTIQELYEMRDSDEPVMPEPDDDAHVKQKIGELIAFFEESFNRKKIERALQMPWKKSPPLLVNDEVTFTVVYAIDNAHYGETFDPVETELILTSLHEKAPVVTDQLEFLDKVIDSEVPIQTYDVEDFEFALEEQLTEEDWKTL</sequence>
<dbReference type="OrthoDB" id="2878542at2"/>
<protein>
    <submittedName>
        <fullName evidence="1">ADP-heptose synthase</fullName>
    </submittedName>
</protein>
<dbReference type="Proteomes" id="UP000247476">
    <property type="component" value="Unassembled WGS sequence"/>
</dbReference>